<comment type="caution">
    <text evidence="2">The sequence shown here is derived from an EMBL/GenBank/DDBJ whole genome shotgun (WGS) entry which is preliminary data.</text>
</comment>
<keyword evidence="3" id="KW-1185">Reference proteome</keyword>
<organism evidence="2 3">
    <name type="scientific">Purpureocillium lilacinum</name>
    <name type="common">Paecilomyces lilacinus</name>
    <dbReference type="NCBI Taxonomy" id="33203"/>
    <lineage>
        <taxon>Eukaryota</taxon>
        <taxon>Fungi</taxon>
        <taxon>Dikarya</taxon>
        <taxon>Ascomycota</taxon>
        <taxon>Pezizomycotina</taxon>
        <taxon>Sordariomycetes</taxon>
        <taxon>Hypocreomycetidae</taxon>
        <taxon>Hypocreales</taxon>
        <taxon>Ophiocordycipitaceae</taxon>
        <taxon>Purpureocillium</taxon>
    </lineage>
</organism>
<gene>
    <name evidence="2" type="ORF">Purlil1_3701</name>
</gene>
<feature type="region of interest" description="Disordered" evidence="1">
    <location>
        <begin position="583"/>
        <end position="623"/>
    </location>
</feature>
<proteinExistence type="predicted"/>
<feature type="region of interest" description="Disordered" evidence="1">
    <location>
        <begin position="1099"/>
        <end position="1146"/>
    </location>
</feature>
<sequence>MRRVGAHQPNPDRVWRREGRGRANQVQGRAFPTGASTCLELLRTLRTQYDVLDVVVVNSWSVPRQRKCDVARTFRELITAPRVRTTYGKRPTHSARRHPTRDAEPTASRRFEDGGSVATFKRHVTCPYPAPTGDLFSPLGLQDSLPDNQSPHIRTDRQSGSPKLQVLQLAPPPKLSLSAPPRAQGIQHRTPADTYPGGLEVNGCKFDFRRLSASRRPPSRCLLGKAPQASSSSGLAAPPDRSESLVPEPRSASEATNRALEYPQQSGPYIQGDDSSGCRDMVRMTGRRLERQLRSVRGSTGRSVELLRRAMQGPSTPKIATGHRAKAVVLSALNLVPEDIPWAGAAPAQSHGQEAHWQTAGVEAWRLGHHGGGPPRNNGGKRQLAGPAPTSCSSHGRGISIQDETFGLDTRSYSWPIHRLYHPSSLQGRARGSGSTRSGQISVDPETHGLVCRAWTPNTRAAMVIGSTTAQHDQKSAKALLDPAGPHQTDPPAQIKRAGNASVTRPIWSCWRWPPAEEGGLGGPKPAPRSATSPLTRCGVPEAQRSISAPAAARGNLPPRQCRMGVAPWAAVVVVARPGRVGGLPPRPRGMSSSALSLNCRRGTQRHHEQRKKRDVKRDSFKRPMTLHTRRLSPDFSHAAPTDKRHLFLVASTLAQCRPCCSVLAQPLLLFRAGWADQRAVSVQGSAPQTHDAFDATKVHDSWGNSRAFTHWCCREGREAGEADLAHIKVRAGCACEDESWSRRRSTLLGNDEDSVGGIRRQSKEADRACSAMESSLPAGLWCLSSGVRAALAGVDSWPGPWAYTHQGPLASRSLAPLLWLPRGRLALGFLVLACHGSGRQSPQFWHHSQGWVAMGAPVADGASSAWEQTDGLNGYRISNAALPGGWREGPLRRAGLENARPRLGAGGRAATRVEASGGGYRAGMGREFLGVRVAGACSSNCSEPDPRSHHYSAAAQPQLSTATTPGRLRNGGRAHTRRHMASLAARGTSWLAVRPRLFTDDDVLFYPLARPPVTPRRNAAFQRERLSIRPPVLCTVHRISNDQQSYKSRLATAAIIKKASSFANGLAHKTKAHFIPAAATQKFWLRARLRSFRRRATLASPDRLNSPTAPSASRAAPAKPTCIHARPAARPAAPSRARYLDSHAL</sequence>
<feature type="compositionally biased region" description="Basic and acidic residues" evidence="1">
    <location>
        <begin position="100"/>
        <end position="110"/>
    </location>
</feature>
<feature type="compositionally biased region" description="Low complexity" evidence="1">
    <location>
        <begin position="1107"/>
        <end position="1119"/>
    </location>
</feature>
<feature type="compositionally biased region" description="Polar residues" evidence="1">
    <location>
        <begin position="956"/>
        <end position="965"/>
    </location>
</feature>
<feature type="region of interest" description="Disordered" evidence="1">
    <location>
        <begin position="88"/>
        <end position="110"/>
    </location>
</feature>
<reference evidence="2 3" key="1">
    <citation type="journal article" date="2024" name="Microbiol. Resour. Announc.">
        <title>Genome annotations for the ascomycete fungi Trichoderma harzianum, Trichoderma aggressivum, and Purpureocillium lilacinum.</title>
        <authorList>
            <person name="Beijen E.P.W."/>
            <person name="Ohm R.A."/>
        </authorList>
    </citation>
    <scope>NUCLEOTIDE SEQUENCE [LARGE SCALE GENOMIC DNA]</scope>
    <source>
        <strain evidence="2 3">CBS 150709</strain>
    </source>
</reference>
<feature type="region of interest" description="Disordered" evidence="1">
    <location>
        <begin position="1"/>
        <end position="23"/>
    </location>
</feature>
<evidence type="ECO:0000313" key="2">
    <source>
        <dbReference type="EMBL" id="KAK4091862.1"/>
    </source>
</evidence>
<feature type="region of interest" description="Disordered" evidence="1">
    <location>
        <begin position="942"/>
        <end position="974"/>
    </location>
</feature>
<feature type="compositionally biased region" description="Low complexity" evidence="1">
    <location>
        <begin position="1126"/>
        <end position="1138"/>
    </location>
</feature>
<protein>
    <submittedName>
        <fullName evidence="2">Uncharacterized protein</fullName>
    </submittedName>
</protein>
<feature type="region of interest" description="Disordered" evidence="1">
    <location>
        <begin position="217"/>
        <end position="277"/>
    </location>
</feature>
<feature type="compositionally biased region" description="Basic residues" evidence="1">
    <location>
        <begin position="603"/>
        <end position="615"/>
    </location>
</feature>
<feature type="compositionally biased region" description="Polar residues" evidence="1">
    <location>
        <begin position="145"/>
        <end position="162"/>
    </location>
</feature>
<feature type="compositionally biased region" description="Basic residues" evidence="1">
    <location>
        <begin position="90"/>
        <end position="99"/>
    </location>
</feature>
<evidence type="ECO:0000313" key="3">
    <source>
        <dbReference type="Proteomes" id="UP001287286"/>
    </source>
</evidence>
<dbReference type="EMBL" id="JAWRVI010000010">
    <property type="protein sequence ID" value="KAK4091862.1"/>
    <property type="molecule type" value="Genomic_DNA"/>
</dbReference>
<feature type="region of interest" description="Disordered" evidence="1">
    <location>
        <begin position="137"/>
        <end position="196"/>
    </location>
</feature>
<accession>A0ABR0C6E2</accession>
<dbReference type="Proteomes" id="UP001287286">
    <property type="component" value="Unassembled WGS sequence"/>
</dbReference>
<feature type="region of interest" description="Disordered" evidence="1">
    <location>
        <begin position="366"/>
        <end position="399"/>
    </location>
</feature>
<name>A0ABR0C6E2_PURLI</name>
<evidence type="ECO:0000256" key="1">
    <source>
        <dbReference type="SAM" id="MobiDB-lite"/>
    </source>
</evidence>